<proteinExistence type="predicted"/>
<keyword evidence="1" id="KW-0812">Transmembrane</keyword>
<keyword evidence="3" id="KW-1185">Reference proteome</keyword>
<dbReference type="AlphaFoldDB" id="E3GW49"/>
<organism evidence="2 3">
    <name type="scientific">Methanothermus fervidus (strain ATCC 43054 / DSM 2088 / JCM 10308 / V24 S)</name>
    <dbReference type="NCBI Taxonomy" id="523846"/>
    <lineage>
        <taxon>Archaea</taxon>
        <taxon>Methanobacteriati</taxon>
        <taxon>Methanobacteriota</taxon>
        <taxon>Methanomada group</taxon>
        <taxon>Methanobacteria</taxon>
        <taxon>Methanobacteriales</taxon>
        <taxon>Methanothermaceae</taxon>
        <taxon>Methanothermus</taxon>
    </lineage>
</organism>
<protein>
    <submittedName>
        <fullName evidence="2">Uncharacterized protein</fullName>
    </submittedName>
</protein>
<dbReference type="EMBL" id="CP002278">
    <property type="protein sequence ID" value="ADP77814.1"/>
    <property type="molecule type" value="Genomic_DNA"/>
</dbReference>
<keyword evidence="1" id="KW-0472">Membrane</keyword>
<keyword evidence="1" id="KW-1133">Transmembrane helix</keyword>
<evidence type="ECO:0000313" key="3">
    <source>
        <dbReference type="Proteomes" id="UP000002315"/>
    </source>
</evidence>
<gene>
    <name evidence="2" type="ordered locus">Mfer_1019</name>
</gene>
<feature type="transmembrane region" description="Helical" evidence="1">
    <location>
        <begin position="57"/>
        <end position="75"/>
    </location>
</feature>
<dbReference type="STRING" id="523846.Mfer_1019"/>
<sequence length="97" mass="10779">MKKILHEKISKFKKNKGKIVKLTCLIIGSSLVIFGSLNLLTPTERFVDNIVVSEKSIMTAFLILTGLVIGTGAVADDISKKLFKDFHRKVSSLEEED</sequence>
<dbReference type="Proteomes" id="UP000002315">
    <property type="component" value="Chromosome"/>
</dbReference>
<name>E3GW49_METFV</name>
<reference evidence="2 3" key="1">
    <citation type="journal article" date="2010" name="Stand. Genomic Sci.">
        <title>Complete genome sequence of Methanothermus fervidus type strain (V24S).</title>
        <authorList>
            <person name="Anderson I."/>
            <person name="Djao O.D."/>
            <person name="Misra M."/>
            <person name="Chertkov O."/>
            <person name="Nolan M."/>
            <person name="Lucas S."/>
            <person name="Lapidus A."/>
            <person name="Del Rio T.G."/>
            <person name="Tice H."/>
            <person name="Cheng J.F."/>
            <person name="Tapia R."/>
            <person name="Han C."/>
            <person name="Goodwin L."/>
            <person name="Pitluck S."/>
            <person name="Liolios K."/>
            <person name="Ivanova N."/>
            <person name="Mavromatis K."/>
            <person name="Mikhailova N."/>
            <person name="Pati A."/>
            <person name="Brambilla E."/>
            <person name="Chen A."/>
            <person name="Palaniappan K."/>
            <person name="Land M."/>
            <person name="Hauser L."/>
            <person name="Chang Y.J."/>
            <person name="Jeffries C.D."/>
            <person name="Sikorski J."/>
            <person name="Spring S."/>
            <person name="Rohde M."/>
            <person name="Eichinger K."/>
            <person name="Huber H."/>
            <person name="Wirth R."/>
            <person name="Goker M."/>
            <person name="Detter J.C."/>
            <person name="Woyke T."/>
            <person name="Bristow J."/>
            <person name="Eisen J.A."/>
            <person name="Markowitz V."/>
            <person name="Hugenholtz P."/>
            <person name="Klenk H.P."/>
            <person name="Kyrpides N.C."/>
        </authorList>
    </citation>
    <scope>NUCLEOTIDE SEQUENCE [LARGE SCALE GENOMIC DNA]</scope>
    <source>
        <strain evidence="3">ATCC 43054 / DSM 2088 / JCM 10308 / V24 S</strain>
    </source>
</reference>
<accession>E3GW49</accession>
<feature type="transmembrane region" description="Helical" evidence="1">
    <location>
        <begin position="20"/>
        <end position="37"/>
    </location>
</feature>
<evidence type="ECO:0000256" key="1">
    <source>
        <dbReference type="SAM" id="Phobius"/>
    </source>
</evidence>
<evidence type="ECO:0000313" key="2">
    <source>
        <dbReference type="EMBL" id="ADP77814.1"/>
    </source>
</evidence>
<dbReference type="HOGENOM" id="CLU_2340159_0_0_2"/>
<dbReference type="KEGG" id="mfv:Mfer_1019"/>